<dbReference type="PANTHER" id="PTHR33973:SF4">
    <property type="entry name" value="OS07G0153300 PROTEIN"/>
    <property type="match status" value="1"/>
</dbReference>
<keyword evidence="1" id="KW-0812">Transmembrane</keyword>
<protein>
    <submittedName>
        <fullName evidence="2">Uncharacterized protein</fullName>
    </submittedName>
</protein>
<keyword evidence="1" id="KW-1133">Transmembrane helix</keyword>
<dbReference type="Pfam" id="PF07103">
    <property type="entry name" value="DUF1365"/>
    <property type="match status" value="1"/>
</dbReference>
<evidence type="ECO:0000313" key="2">
    <source>
        <dbReference type="EMBL" id="KAK1771093.1"/>
    </source>
</evidence>
<dbReference type="PANTHER" id="PTHR33973">
    <property type="entry name" value="OS07G0153300 PROTEIN"/>
    <property type="match status" value="1"/>
</dbReference>
<comment type="caution">
    <text evidence="2">The sequence shown here is derived from an EMBL/GenBank/DDBJ whole genome shotgun (WGS) entry which is preliminary data.</text>
</comment>
<dbReference type="AlphaFoldDB" id="A0AAJ0C8U9"/>
<keyword evidence="3" id="KW-1185">Reference proteome</keyword>
<keyword evidence="1" id="KW-0472">Membrane</keyword>
<gene>
    <name evidence="2" type="ORF">QBC33DRAFT_445078</name>
</gene>
<dbReference type="GeneID" id="85307494"/>
<accession>A0AAJ0C8U9</accession>
<evidence type="ECO:0000256" key="1">
    <source>
        <dbReference type="SAM" id="Phobius"/>
    </source>
</evidence>
<evidence type="ECO:0000313" key="3">
    <source>
        <dbReference type="Proteomes" id="UP001244011"/>
    </source>
</evidence>
<dbReference type="Proteomes" id="UP001244011">
    <property type="component" value="Unassembled WGS sequence"/>
</dbReference>
<reference evidence="2" key="1">
    <citation type="submission" date="2023-06" db="EMBL/GenBank/DDBJ databases">
        <title>Genome-scale phylogeny and comparative genomics of the fungal order Sordariales.</title>
        <authorList>
            <consortium name="Lawrence Berkeley National Laboratory"/>
            <person name="Hensen N."/>
            <person name="Bonometti L."/>
            <person name="Westerberg I."/>
            <person name="Brannstrom I.O."/>
            <person name="Guillou S."/>
            <person name="Cros-Aarteil S."/>
            <person name="Calhoun S."/>
            <person name="Haridas S."/>
            <person name="Kuo A."/>
            <person name="Mondo S."/>
            <person name="Pangilinan J."/>
            <person name="Riley R."/>
            <person name="Labutti K."/>
            <person name="Andreopoulos B."/>
            <person name="Lipzen A."/>
            <person name="Chen C."/>
            <person name="Yanf M."/>
            <person name="Daum C."/>
            <person name="Ng V."/>
            <person name="Clum A."/>
            <person name="Steindorff A."/>
            <person name="Ohm R."/>
            <person name="Martin F."/>
            <person name="Silar P."/>
            <person name="Natvig D."/>
            <person name="Lalanne C."/>
            <person name="Gautier V."/>
            <person name="Ament-Velasquez S.L."/>
            <person name="Kruys A."/>
            <person name="Hutchinson M.I."/>
            <person name="Powell A.J."/>
            <person name="Barry K."/>
            <person name="Miller A.N."/>
            <person name="Grigoriev I.V."/>
            <person name="Debuchy R."/>
            <person name="Gladieux P."/>
            <person name="Thoren M.H."/>
            <person name="Johannesson H."/>
        </authorList>
    </citation>
    <scope>NUCLEOTIDE SEQUENCE</scope>
    <source>
        <strain evidence="2">8032-3</strain>
    </source>
</reference>
<dbReference type="InterPro" id="IPR010775">
    <property type="entry name" value="DUF1365"/>
</dbReference>
<dbReference type="RefSeq" id="XP_060287306.1">
    <property type="nucleotide sequence ID" value="XM_060424307.1"/>
</dbReference>
<feature type="transmembrane region" description="Helical" evidence="1">
    <location>
        <begin position="12"/>
        <end position="37"/>
    </location>
</feature>
<sequence length="630" mass="71341">MTTGSSSLFNFALAAFGYLALFQGVLDIVLLVGLCAVRSSPLIQQLLETQFLVYFPRALEGIFVSFALLQVCRVFWSRSPTPKWSGIGKVLLFPCQTTHSRFFPEKHSFTHSYLVVGIPVGWEGAAGGLVSAGVKQKGNSGILAWFSLNQSQRKGWYDTDAGDYLDRGKSHLGLRGKLDEFLKTQGVDPASFPHAYLITAARFLGYHFNPVSFWYLYDSDKSLAAMILEVNNTFDERRMYFLTPADEDAMAEVEGSPTSSHTVASGKIPRTVMKQVWPKELHVSPFNSRKGSYSLVAYDPLRPSEPGSRLINNTITLKSSKGHGKIVARLFSDGPPIDPASLSWWQKLKFLASWWWVGFVTFPRIVSQAWVLFFRRKLHVWYRPEPLKESIGRRADGTERRLELVFRRYLRHLVETSDIPVAVKYIPSGLSDGAEELMLPRVLRDSASDIQALDFKVLTPVFYSRFACYAHDLEAIFCEFRENCTVWISHPEMIPRLFLKAPLPPLKTSNYVDFAYFKAIQRLRRNPEKIERPLTSSAAATARGQEADIRGFRMSSMDSYVLTREETETKNTYRSAVLKLFIADRMSLGFMPLLETQRLAIQMCMAWIISSAVKQAILQASWYGKSQLTA</sequence>
<dbReference type="EMBL" id="MU838999">
    <property type="protein sequence ID" value="KAK1771093.1"/>
    <property type="molecule type" value="Genomic_DNA"/>
</dbReference>
<proteinExistence type="predicted"/>
<organism evidence="2 3">
    <name type="scientific">Phialemonium atrogriseum</name>
    <dbReference type="NCBI Taxonomy" id="1093897"/>
    <lineage>
        <taxon>Eukaryota</taxon>
        <taxon>Fungi</taxon>
        <taxon>Dikarya</taxon>
        <taxon>Ascomycota</taxon>
        <taxon>Pezizomycotina</taxon>
        <taxon>Sordariomycetes</taxon>
        <taxon>Sordariomycetidae</taxon>
        <taxon>Cephalothecales</taxon>
        <taxon>Cephalothecaceae</taxon>
        <taxon>Phialemonium</taxon>
    </lineage>
</organism>
<name>A0AAJ0C8U9_9PEZI</name>